<evidence type="ECO:0000313" key="1">
    <source>
        <dbReference type="EMBL" id="CDW18077.1"/>
    </source>
</evidence>
<proteinExistence type="predicted"/>
<reference evidence="1" key="1">
    <citation type="submission" date="2014-05" db="EMBL/GenBank/DDBJ databases">
        <authorList>
            <person name="Chronopoulou M."/>
        </authorList>
    </citation>
    <scope>NUCLEOTIDE SEQUENCE</scope>
    <source>
        <tissue evidence="1">Whole organism</tissue>
    </source>
</reference>
<sequence>EDLQRLRRKRRHHWKSSRLQRKLHMRSAVMIGKSVGTNVFYLRGTTLKVRTSILRREEDAPILVPKRPKNREKEFQNVFKEVAFPWVKSNYLEGSYGFQ</sequence>
<feature type="non-terminal residue" evidence="1">
    <location>
        <position position="1"/>
    </location>
</feature>
<organism evidence="1">
    <name type="scientific">Lepeophtheirus salmonis</name>
    <name type="common">Salmon louse</name>
    <name type="synonym">Caligus salmonis</name>
    <dbReference type="NCBI Taxonomy" id="72036"/>
    <lineage>
        <taxon>Eukaryota</taxon>
        <taxon>Metazoa</taxon>
        <taxon>Ecdysozoa</taxon>
        <taxon>Arthropoda</taxon>
        <taxon>Crustacea</taxon>
        <taxon>Multicrustacea</taxon>
        <taxon>Hexanauplia</taxon>
        <taxon>Copepoda</taxon>
        <taxon>Siphonostomatoida</taxon>
        <taxon>Caligidae</taxon>
        <taxon>Lepeophtheirus</taxon>
    </lineage>
</organism>
<dbReference type="EMBL" id="HACA01000716">
    <property type="protein sequence ID" value="CDW18077.1"/>
    <property type="molecule type" value="Transcribed_RNA"/>
</dbReference>
<dbReference type="AlphaFoldDB" id="A0A0K2SXH9"/>
<accession>A0A0K2SXH9</accession>
<name>A0A0K2SXH9_LEPSM</name>
<protein>
    <submittedName>
        <fullName evidence="1">Uncharacterized protein</fullName>
    </submittedName>
</protein>